<dbReference type="AlphaFoldDB" id="A0A7T8GN65"/>
<protein>
    <submittedName>
        <fullName evidence="1">Uncharacterized protein</fullName>
    </submittedName>
</protein>
<name>A0A7T8GN65_CALRO</name>
<evidence type="ECO:0000313" key="1">
    <source>
        <dbReference type="EMBL" id="QQP34546.1"/>
    </source>
</evidence>
<organism evidence="1 2">
    <name type="scientific">Caligus rogercresseyi</name>
    <name type="common">Sea louse</name>
    <dbReference type="NCBI Taxonomy" id="217165"/>
    <lineage>
        <taxon>Eukaryota</taxon>
        <taxon>Metazoa</taxon>
        <taxon>Ecdysozoa</taxon>
        <taxon>Arthropoda</taxon>
        <taxon>Crustacea</taxon>
        <taxon>Multicrustacea</taxon>
        <taxon>Hexanauplia</taxon>
        <taxon>Copepoda</taxon>
        <taxon>Siphonostomatoida</taxon>
        <taxon>Caligidae</taxon>
        <taxon>Caligus</taxon>
    </lineage>
</organism>
<keyword evidence="2" id="KW-1185">Reference proteome</keyword>
<evidence type="ECO:0000313" key="2">
    <source>
        <dbReference type="Proteomes" id="UP000595437"/>
    </source>
</evidence>
<reference evidence="2" key="1">
    <citation type="submission" date="2021-01" db="EMBL/GenBank/DDBJ databases">
        <title>Caligus Genome Assembly.</title>
        <authorList>
            <person name="Gallardo-Escarate C."/>
        </authorList>
    </citation>
    <scope>NUCLEOTIDE SEQUENCE [LARGE SCALE GENOMIC DNA]</scope>
</reference>
<dbReference type="EMBL" id="CP045906">
    <property type="protein sequence ID" value="QQP34546.1"/>
    <property type="molecule type" value="Genomic_DNA"/>
</dbReference>
<dbReference type="Proteomes" id="UP000595437">
    <property type="component" value="Chromosome 17"/>
</dbReference>
<proteinExistence type="predicted"/>
<gene>
    <name evidence="1" type="ORF">FKW44_022459</name>
</gene>
<sequence>MQNELNTNKYFKLAYSANRCRCVVKSGAGSVFLSEFPSRGTSPVFSPPQS</sequence>
<accession>A0A7T8GN65</accession>